<keyword evidence="6 13" id="KW-0812">Transmembrane</keyword>
<dbReference type="InterPro" id="IPR006135">
    <property type="entry name" value="T3SS_substrate_exporter"/>
</dbReference>
<dbReference type="Gene3D" id="6.10.250.2080">
    <property type="match status" value="1"/>
</dbReference>
<sequence length="357" mass="39361">MAEDDYQDRTEQPTPKRRAEAREKGRVARSRDLSAALVLLTGVGVLAAWGATLGLQSAAWVQGWLGDIRPGQVSPGTLTVMIVKSAMIFGQVLAPIWLCLIVAAVLANYLQGGWVFSPARLAPDLGRLQFFSGLKRLCSGNSLMELLKSLAKVGLIAVVMYFSMKNLLPGLLPLMRQEPGQFMGYLRANSLEVAGKAIVLLLVLGILDYVYQRYRFEKNLRMTKQEVKDEMRQVEGDPRVKARLRSLMRQLATRRMMAEVPKADVVVTNPTRVAVALRYDSAAMAAPQVVAKGQGFVAQKIIALAQEAGVPRVENRELARSLYRLVEVGDFIPTTLYRAVAEVLAYIYSLKAQGGLR</sequence>
<keyword evidence="7 13" id="KW-1005">Bacterial flagellum biogenesis</keyword>
<evidence type="ECO:0000256" key="5">
    <source>
        <dbReference type="ARBA" id="ARBA00022475"/>
    </source>
</evidence>
<dbReference type="EMBL" id="DSXI01000195">
    <property type="protein sequence ID" value="HGS04772.1"/>
    <property type="molecule type" value="Genomic_DNA"/>
</dbReference>
<dbReference type="GO" id="GO:0005886">
    <property type="term" value="C:plasma membrane"/>
    <property type="evidence" value="ECO:0007669"/>
    <property type="project" value="UniProtKB-SubCell"/>
</dbReference>
<dbReference type="PANTHER" id="PTHR30531">
    <property type="entry name" value="FLAGELLAR BIOSYNTHETIC PROTEIN FLHB"/>
    <property type="match status" value="1"/>
</dbReference>
<evidence type="ECO:0000256" key="14">
    <source>
        <dbReference type="SAM" id="MobiDB-lite"/>
    </source>
</evidence>
<dbReference type="SUPFAM" id="SSF160544">
    <property type="entry name" value="EscU C-terminal domain-like"/>
    <property type="match status" value="1"/>
</dbReference>
<evidence type="ECO:0000256" key="6">
    <source>
        <dbReference type="ARBA" id="ARBA00022692"/>
    </source>
</evidence>
<dbReference type="GO" id="GO:0009306">
    <property type="term" value="P:protein secretion"/>
    <property type="evidence" value="ECO:0007669"/>
    <property type="project" value="InterPro"/>
</dbReference>
<comment type="similarity">
    <text evidence="2 13">Belongs to the type III secretion exporter family.</text>
</comment>
<evidence type="ECO:0000256" key="13">
    <source>
        <dbReference type="RuleBase" id="RU364091"/>
    </source>
</evidence>
<evidence type="ECO:0000256" key="1">
    <source>
        <dbReference type="ARBA" id="ARBA00004651"/>
    </source>
</evidence>
<reference evidence="15" key="1">
    <citation type="journal article" date="2020" name="mSystems">
        <title>Genome- and Community-Level Interaction Insights into Carbon Utilization and Element Cycling Functions of Hydrothermarchaeota in Hydrothermal Sediment.</title>
        <authorList>
            <person name="Zhou Z."/>
            <person name="Liu Y."/>
            <person name="Xu W."/>
            <person name="Pan J."/>
            <person name="Luo Z.H."/>
            <person name="Li M."/>
        </authorList>
    </citation>
    <scope>NUCLEOTIDE SEQUENCE [LARGE SCALE GENOMIC DNA]</scope>
    <source>
        <strain evidence="15">SpSt-548</strain>
    </source>
</reference>
<keyword evidence="15" id="KW-0966">Cell projection</keyword>
<feature type="region of interest" description="Disordered" evidence="14">
    <location>
        <begin position="1"/>
        <end position="25"/>
    </location>
</feature>
<comment type="function">
    <text evidence="12 13">Required for formation of the rod structure in the basal body of the flagellar apparatus. Together with FliI and FliH, may constitute the export apparatus of flagellin.</text>
</comment>
<evidence type="ECO:0000313" key="15">
    <source>
        <dbReference type="EMBL" id="HGS04772.1"/>
    </source>
</evidence>
<evidence type="ECO:0000256" key="4">
    <source>
        <dbReference type="ARBA" id="ARBA00022448"/>
    </source>
</evidence>
<comment type="subcellular location">
    <subcellularLocation>
        <location evidence="1">Cell membrane</location>
        <topology evidence="1">Multi-pass membrane protein</topology>
    </subcellularLocation>
</comment>
<dbReference type="InterPro" id="IPR029025">
    <property type="entry name" value="T3SS_substrate_exporter_C"/>
</dbReference>
<dbReference type="Gene3D" id="3.40.1690.10">
    <property type="entry name" value="secretion proteins EscU"/>
    <property type="match status" value="1"/>
</dbReference>
<proteinExistence type="inferred from homology"/>
<dbReference type="AlphaFoldDB" id="A0A7V4LCP0"/>
<dbReference type="PANTHER" id="PTHR30531:SF12">
    <property type="entry name" value="FLAGELLAR BIOSYNTHETIC PROTEIN FLHB"/>
    <property type="match status" value="1"/>
</dbReference>
<keyword evidence="5 13" id="KW-1003">Cell membrane</keyword>
<keyword evidence="4 13" id="KW-0813">Transport</keyword>
<dbReference type="Pfam" id="PF01312">
    <property type="entry name" value="Bac_export_2"/>
    <property type="match status" value="1"/>
</dbReference>
<keyword evidence="9 13" id="KW-1133">Transmembrane helix</keyword>
<keyword evidence="15" id="KW-0969">Cilium</keyword>
<evidence type="ECO:0000256" key="9">
    <source>
        <dbReference type="ARBA" id="ARBA00022989"/>
    </source>
</evidence>
<keyword evidence="10 13" id="KW-0472">Membrane</keyword>
<comment type="caution">
    <text evidence="15">The sequence shown here is derived from an EMBL/GenBank/DDBJ whole genome shotgun (WGS) entry which is preliminary data.</text>
</comment>
<dbReference type="InterPro" id="IPR006136">
    <property type="entry name" value="FlhB"/>
</dbReference>
<dbReference type="PRINTS" id="PR00950">
    <property type="entry name" value="TYPE3IMSPROT"/>
</dbReference>
<evidence type="ECO:0000256" key="2">
    <source>
        <dbReference type="ARBA" id="ARBA00010690"/>
    </source>
</evidence>
<evidence type="ECO:0000256" key="11">
    <source>
        <dbReference type="ARBA" id="ARBA00023225"/>
    </source>
</evidence>
<keyword evidence="11 13" id="KW-1006">Bacterial flagellum protein export</keyword>
<keyword evidence="15" id="KW-0282">Flagellum</keyword>
<evidence type="ECO:0000256" key="3">
    <source>
        <dbReference type="ARBA" id="ARBA00021622"/>
    </source>
</evidence>
<feature type="transmembrane region" description="Helical" evidence="13">
    <location>
        <begin position="146"/>
        <end position="164"/>
    </location>
</feature>
<protein>
    <recommendedName>
        <fullName evidence="3 13">Flagellar biosynthetic protein FlhB</fullName>
    </recommendedName>
</protein>
<organism evidence="15">
    <name type="scientific">Desulfobacca acetoxidans</name>
    <dbReference type="NCBI Taxonomy" id="60893"/>
    <lineage>
        <taxon>Bacteria</taxon>
        <taxon>Pseudomonadati</taxon>
        <taxon>Thermodesulfobacteriota</taxon>
        <taxon>Desulfobaccia</taxon>
        <taxon>Desulfobaccales</taxon>
        <taxon>Desulfobaccaceae</taxon>
        <taxon>Desulfobacca</taxon>
    </lineage>
</organism>
<feature type="transmembrane region" description="Helical" evidence="13">
    <location>
        <begin position="33"/>
        <end position="55"/>
    </location>
</feature>
<dbReference type="NCBIfam" id="TIGR00328">
    <property type="entry name" value="flhB"/>
    <property type="match status" value="1"/>
</dbReference>
<accession>A0A7V4LCP0</accession>
<feature type="transmembrane region" description="Helical" evidence="13">
    <location>
        <begin position="88"/>
        <end position="110"/>
    </location>
</feature>
<name>A0A7V4LCP0_9BACT</name>
<evidence type="ECO:0000256" key="7">
    <source>
        <dbReference type="ARBA" id="ARBA00022795"/>
    </source>
</evidence>
<evidence type="ECO:0000256" key="12">
    <source>
        <dbReference type="ARBA" id="ARBA00025078"/>
    </source>
</evidence>
<evidence type="ECO:0000256" key="10">
    <source>
        <dbReference type="ARBA" id="ARBA00023136"/>
    </source>
</evidence>
<feature type="transmembrane region" description="Helical" evidence="13">
    <location>
        <begin position="193"/>
        <end position="211"/>
    </location>
</feature>
<keyword evidence="8 13" id="KW-0653">Protein transport</keyword>
<gene>
    <name evidence="13 15" type="primary">flhB</name>
    <name evidence="15" type="ORF">ENT08_03400</name>
</gene>
<evidence type="ECO:0000256" key="8">
    <source>
        <dbReference type="ARBA" id="ARBA00022927"/>
    </source>
</evidence>
<dbReference type="GO" id="GO:0044780">
    <property type="term" value="P:bacterial-type flagellum assembly"/>
    <property type="evidence" value="ECO:0007669"/>
    <property type="project" value="InterPro"/>
</dbReference>